<dbReference type="Proteomes" id="UP000193519">
    <property type="component" value="Chromosome"/>
</dbReference>
<dbReference type="EMBL" id="AAJEKY010000005">
    <property type="protein sequence ID" value="ECL0131204.1"/>
    <property type="molecule type" value="Genomic_DNA"/>
</dbReference>
<dbReference type="Proteomes" id="UP000533021">
    <property type="component" value="Unassembled WGS sequence"/>
</dbReference>
<reference evidence="19 30" key="4">
    <citation type="submission" date="2019-06" db="EMBL/GenBank/DDBJ databases">
        <authorList>
            <person name="Ashton P.M."/>
            <person name="Dallman T."/>
            <person name="Nair S."/>
            <person name="De Pinna E."/>
            <person name="Peters T."/>
            <person name="Grant K."/>
        </authorList>
    </citation>
    <scope>NUCLEOTIDE SEQUENCE [LARGE SCALE GENOMIC DNA]</scope>
    <source>
        <strain evidence="11 35">282333</strain>
        <strain evidence="13 34">282352</strain>
        <strain evidence="6 36">289003</strain>
        <strain evidence="9 38">406731</strain>
        <strain evidence="7 37">429821</strain>
        <strain evidence="10 32">562417</strain>
        <strain evidence="12 33">562428</strain>
        <strain evidence="8 31">563356</strain>
        <strain evidence="2 28">688377</strain>
        <strain evidence="19 30">760311</strain>
        <strain evidence="4">RL15000286</strain>
    </source>
</reference>
<dbReference type="EMBL" id="AABGHY010000001">
    <property type="protein sequence ID" value="EAH3292789.1"/>
    <property type="molecule type" value="Genomic_DNA"/>
</dbReference>
<reference evidence="22 24" key="2">
    <citation type="submission" date="2018-06" db="EMBL/GenBank/DDBJ databases">
        <authorList>
            <consortium name="GenomeTrakr: Next Generation Sequencing Network for Food Pathogen Tracability"/>
        </authorList>
    </citation>
    <scope>NUCLEOTIDE SEQUENCE [LARGE SCALE GENOMIC DNA]</scope>
    <source>
        <strain evidence="15 29">FDA00014336</strain>
        <strain evidence="17 25">FDA00014370</strain>
        <strain evidence="16 26">FDA00014392</strain>
        <strain evidence="18 23">FDA00014472</strain>
        <strain evidence="5 22">FLAG-54356</strain>
        <strain evidence="3 24">NYAG13B12507-5</strain>
    </source>
</reference>
<evidence type="ECO:0000313" key="8">
    <source>
        <dbReference type="EMBL" id="EAH0218444.1"/>
    </source>
</evidence>
<evidence type="ECO:0000259" key="1">
    <source>
        <dbReference type="Pfam" id="PF05709"/>
    </source>
</evidence>
<evidence type="ECO:0000313" key="25">
    <source>
        <dbReference type="Proteomes" id="UP000389283"/>
    </source>
</evidence>
<evidence type="ECO:0000313" key="31">
    <source>
        <dbReference type="Proteomes" id="UP000517258"/>
    </source>
</evidence>
<evidence type="ECO:0000313" key="16">
    <source>
        <dbReference type="EMBL" id="ECB9514065.1"/>
    </source>
</evidence>
<evidence type="ECO:0000313" key="11">
    <source>
        <dbReference type="EMBL" id="EAH2280993.1"/>
    </source>
</evidence>
<evidence type="ECO:0000313" key="20">
    <source>
        <dbReference type="EMBL" id="HAB7721780.1"/>
    </source>
</evidence>
<dbReference type="Proteomes" id="UP000530452">
    <property type="component" value="Unassembled WGS sequence"/>
</dbReference>
<accession>A0A403JK24</accession>
<evidence type="ECO:0000313" key="2">
    <source>
        <dbReference type="EMBL" id="EAC4483031.1"/>
    </source>
</evidence>
<dbReference type="Proteomes" id="UP000398321">
    <property type="component" value="Unassembled WGS sequence"/>
</dbReference>
<dbReference type="EMBL" id="AABFVG010000002">
    <property type="protein sequence ID" value="EAH2280993.1"/>
    <property type="molecule type" value="Genomic_DNA"/>
</dbReference>
<evidence type="ECO:0000313" key="34">
    <source>
        <dbReference type="Proteomes" id="UP000530452"/>
    </source>
</evidence>
<dbReference type="Proteomes" id="UP000566597">
    <property type="component" value="Unassembled WGS sequence"/>
</dbReference>
<evidence type="ECO:0000313" key="38">
    <source>
        <dbReference type="Proteomes" id="UP000566597"/>
    </source>
</evidence>
<evidence type="ECO:0000313" key="24">
    <source>
        <dbReference type="Proteomes" id="UP000371553"/>
    </source>
</evidence>
<evidence type="ECO:0000313" key="36">
    <source>
        <dbReference type="Proteomes" id="UP000546397"/>
    </source>
</evidence>
<reference evidence="20" key="1">
    <citation type="journal article" date="2018" name="Genome Biol.">
        <title>SKESA: strategic k-mer extension for scrupulous assemblies.</title>
        <authorList>
            <person name="Souvorov A."/>
            <person name="Agarwala R."/>
            <person name="Lipman D.J."/>
        </authorList>
    </citation>
    <scope>NUCLEOTIDE SEQUENCE [LARGE SCALE GENOMIC DNA]</scope>
    <source>
        <strain evidence="20">CFIAFB20140010</strain>
    </source>
</reference>
<dbReference type="Proteomes" id="UP000337746">
    <property type="component" value="Unassembled WGS sequence"/>
</dbReference>
<dbReference type="EMBL" id="AAISWI010000021">
    <property type="protein sequence ID" value="ECH7212646.1"/>
    <property type="molecule type" value="Genomic_DNA"/>
</dbReference>
<evidence type="ECO:0000313" key="3">
    <source>
        <dbReference type="EMBL" id="EAD8144664.1"/>
    </source>
</evidence>
<dbReference type="Gene3D" id="2.40.30.200">
    <property type="match status" value="1"/>
</dbReference>
<evidence type="ECO:0000313" key="19">
    <source>
        <dbReference type="EMBL" id="ECL0131204.1"/>
    </source>
</evidence>
<name>A0A403JK24_LISMN</name>
<dbReference type="Proteomes" id="UP000529135">
    <property type="component" value="Unassembled WGS sequence"/>
</dbReference>
<sequence length="747" mass="84576">MYNNSINEFGFSFAGSHSSLYNLKIIDIRRVVIPPSSEIVQNIEGMDGAVYQGNNIGQRPFEIDVKLVSNTHESRLADLHDISDWLWSDKDNEYSLIFDDEPDLEWFAHVSNISEVNRTKANGFFTIAFNCSDVLGYMEKETVQVAVNPFIITPQGTRRSNPIISMIPYANTRKIAVVQDEEDRWAYLGEDVDPETGNIGVDKSPLVYQDECNTLAPWTTLSSSNIPFALENGFIYNDAKMISNHTEFRIGSKNGAQFWGGNGTTTENWHGAAVMKMMDAELDNWSVKFVCHNYTYYPRAKGKVELYLLDKNKSKIGVMTLKKNSVKSSELILEVKLFSGSKNTFVYSGTGPTKKGKTVTKTVRVKLGGKTVKVKVKGTNKTKTEQAWSDVKIAESTTTSMFSNFYGEIILEKRGNKFTLLVNKYNKSRSQDPKFTPIRITKTLNDYKGLSLSGVAYYNAKMDIYEDNPKHAKGYSQQGMSMSFLRVNKLFENTPSGVDYVANSRDEVKFNAEDKHVYINGTIQQKNWAIGGELPIFDGGHETTLAFSHSPYEQIYDGASHNLIRNSTWKEGKKFWTNGDANGNPYRISNPEADKPDSSIFSIMAHTNAAAQNASDLIFVEKGKEYLVSCDVRLTKNDKSSDIFFCVRTFPDEEYTNAAAVATSTFYIRKSDYPNWTINQWYRLTFSFTADDNWVRIIPYNSDVINGTRVDYREVKMTDNLTDIIWSPAPIETECAEIYIEYRPTRG</sequence>
<evidence type="ECO:0000313" key="9">
    <source>
        <dbReference type="EMBL" id="EAH0252735.1"/>
    </source>
</evidence>
<dbReference type="Proteomes" id="UP000546397">
    <property type="component" value="Unassembled WGS sequence"/>
</dbReference>
<dbReference type="Pfam" id="PF05709">
    <property type="entry name" value="Sipho_tail"/>
    <property type="match status" value="1"/>
</dbReference>
<evidence type="ECO:0000313" key="6">
    <source>
        <dbReference type="EMBL" id="EAG9520463.1"/>
    </source>
</evidence>
<dbReference type="Proteomes" id="UP000517258">
    <property type="component" value="Unassembled WGS sequence"/>
</dbReference>
<dbReference type="EMBL" id="AAAPCR010000001">
    <property type="protein sequence ID" value="EAD8144664.1"/>
    <property type="molecule type" value="Genomic_DNA"/>
</dbReference>
<dbReference type="NCBIfam" id="TIGR01633">
    <property type="entry name" value="phi3626_gp14_N"/>
    <property type="match status" value="1"/>
</dbReference>
<evidence type="ECO:0000313" key="29">
    <source>
        <dbReference type="Proteomes" id="UP000423131"/>
    </source>
</evidence>
<dbReference type="EMBL" id="AAIAJJ010000002">
    <property type="protein sequence ID" value="ECC1555813.1"/>
    <property type="molecule type" value="Genomic_DNA"/>
</dbReference>
<evidence type="ECO:0000313" key="22">
    <source>
        <dbReference type="Proteomes" id="UP000337746"/>
    </source>
</evidence>
<dbReference type="Proteomes" id="UP000548826">
    <property type="component" value="Unassembled WGS sequence"/>
</dbReference>
<dbReference type="RefSeq" id="WP_014930683.1">
    <property type="nucleotide sequence ID" value="NZ_CADFZX010000045.1"/>
</dbReference>
<dbReference type="EMBL" id="AABAWE010000001">
    <property type="protein sequence ID" value="EAG2086082.1"/>
    <property type="molecule type" value="Genomic_DNA"/>
</dbReference>
<evidence type="ECO:0000313" key="27">
    <source>
        <dbReference type="Proteomes" id="UP000410967"/>
    </source>
</evidence>
<dbReference type="EMBL" id="AAHZFY010000022">
    <property type="protein sequence ID" value="ECB9514065.1"/>
    <property type="molecule type" value="Genomic_DNA"/>
</dbReference>
<evidence type="ECO:0000313" key="18">
    <source>
        <dbReference type="EMBL" id="ECH7212646.1"/>
    </source>
</evidence>
<evidence type="ECO:0000313" key="4">
    <source>
        <dbReference type="EMBL" id="EAE4940641.1"/>
    </source>
</evidence>
<dbReference type="EMBL" id="AACKDQ010000015">
    <property type="protein sequence ID" value="EAK9317021.1"/>
    <property type="molecule type" value="Genomic_DNA"/>
</dbReference>
<dbReference type="Proteomes" id="UP000478945">
    <property type="component" value="Unassembled WGS sequence"/>
</dbReference>
<dbReference type="EMBL" id="DAAHYZ010000004">
    <property type="protein sequence ID" value="HAB7721780.1"/>
    <property type="molecule type" value="Genomic_DNA"/>
</dbReference>
<gene>
    <name evidence="5" type="ORF">BCZ21_02345</name>
    <name evidence="21" type="ORF">BES38_05315</name>
    <name evidence="3" type="ORF">CD20_01125</name>
    <name evidence="10" type="ORF">D4271_07755</name>
    <name evidence="11" type="ORF">D4920_02805</name>
    <name evidence="6" type="ORF">D4B11_11830</name>
    <name evidence="7" type="ORF">D4C60_09020</name>
    <name evidence="8" type="ORF">D4D89_08960</name>
    <name evidence="9" type="ORF">D4U23_10075</name>
    <name evidence="12" type="ORF">D5M70_07890</name>
    <name evidence="13" type="ORF">D5N24_00115</name>
    <name evidence="2" type="ORF">E0I39_09025</name>
    <name evidence="4" type="ORF">E1W56_01075</name>
    <name evidence="14" type="ORF">FA835_07910</name>
    <name evidence="19" type="ORF">FJU19_08865</name>
    <name evidence="16" type="ORF">FLQ97_09980</name>
    <name evidence="15" type="ORF">FLR03_01725</name>
    <name evidence="17" type="ORF">FNX40_03225</name>
    <name evidence="18" type="ORF">FPL45_15045</name>
    <name evidence="20" type="ORF">GYP27_07310</name>
</gene>
<evidence type="ECO:0000313" key="17">
    <source>
        <dbReference type="EMBL" id="ECC1555813.1"/>
    </source>
</evidence>
<dbReference type="EMBL" id="AABEVT010000005">
    <property type="protein sequence ID" value="EAH0252735.1"/>
    <property type="molecule type" value="Genomic_DNA"/>
</dbReference>
<dbReference type="Proteomes" id="UP000352246">
    <property type="component" value="Unassembled WGS sequence"/>
</dbReference>
<evidence type="ECO:0000313" key="28">
    <source>
        <dbReference type="Proteomes" id="UP000413786"/>
    </source>
</evidence>
<dbReference type="EMBL" id="AAHZFN010000002">
    <property type="protein sequence ID" value="ECB9472391.1"/>
    <property type="molecule type" value="Genomic_DNA"/>
</dbReference>
<dbReference type="EMBL" id="AAASLB010000001">
    <property type="protein sequence ID" value="EAE4940641.1"/>
    <property type="molecule type" value="Genomic_DNA"/>
</dbReference>
<evidence type="ECO:0000313" key="37">
    <source>
        <dbReference type="Proteomes" id="UP000548826"/>
    </source>
</evidence>
<evidence type="ECO:0000313" key="35">
    <source>
        <dbReference type="Proteomes" id="UP000533021"/>
    </source>
</evidence>
<evidence type="ECO:0000313" key="5">
    <source>
        <dbReference type="EMBL" id="EAG2086082.1"/>
    </source>
</evidence>
<dbReference type="InterPro" id="IPR006520">
    <property type="entry name" value="Dit_BPSPP_N"/>
</dbReference>
<dbReference type="Proteomes" id="UP000413786">
    <property type="component" value="Unassembled WGS sequence"/>
</dbReference>
<evidence type="ECO:0000313" key="30">
    <source>
        <dbReference type="Proteomes" id="UP000478945"/>
    </source>
</evidence>
<reference evidence="14 27" key="3">
    <citation type="submission" date="2019-04" db="EMBL/GenBank/DDBJ databases">
        <authorList>
            <consortium name="GenomeTrakr network: Whole genome sequencing for foodborne pathogen traceback"/>
        </authorList>
    </citation>
    <scope>NUCLEOTIDE SEQUENCE [LARGE SCALE GENOMIC DNA]</scope>
    <source>
        <strain evidence="14 27">PHLUSALM00088</strain>
    </source>
</reference>
<dbReference type="Gene3D" id="2.60.120.260">
    <property type="entry name" value="Galactose-binding domain-like"/>
    <property type="match status" value="1"/>
</dbReference>
<protein>
    <submittedName>
        <fullName evidence="21">Phage tail family protein</fullName>
    </submittedName>
    <submittedName>
        <fullName evidence="19">Phage tail protein</fullName>
    </submittedName>
</protein>
<evidence type="ECO:0000313" key="13">
    <source>
        <dbReference type="EMBL" id="EAH3292789.1"/>
    </source>
</evidence>
<dbReference type="EMBL" id="AAAIJX010000005">
    <property type="protein sequence ID" value="EAC4483031.1"/>
    <property type="molecule type" value="Genomic_DNA"/>
</dbReference>
<evidence type="ECO:0000313" key="33">
    <source>
        <dbReference type="Proteomes" id="UP000529135"/>
    </source>
</evidence>
<evidence type="ECO:0000313" key="21">
    <source>
        <dbReference type="EMBL" id="UUJ80632.1"/>
    </source>
</evidence>
<dbReference type="EMBL" id="AABGFX010000005">
    <property type="protein sequence ID" value="EAH3127223.1"/>
    <property type="molecule type" value="Genomic_DNA"/>
</dbReference>
<evidence type="ECO:0000313" key="7">
    <source>
        <dbReference type="EMBL" id="EAG9857132.1"/>
    </source>
</evidence>
<evidence type="ECO:0000313" key="32">
    <source>
        <dbReference type="Proteomes" id="UP000525068"/>
    </source>
</evidence>
<dbReference type="EMBL" id="AABEVI010000005">
    <property type="protein sequence ID" value="EAH0218444.1"/>
    <property type="molecule type" value="Genomic_DNA"/>
</dbReference>
<evidence type="ECO:0000313" key="15">
    <source>
        <dbReference type="EMBL" id="ECB9472391.1"/>
    </source>
</evidence>
<dbReference type="Proteomes" id="UP000840569">
    <property type="component" value="Unassembled WGS sequence"/>
</dbReference>
<dbReference type="EMBL" id="AABFMV010000005">
    <property type="protein sequence ID" value="EAH1615299.1"/>
    <property type="molecule type" value="Genomic_DNA"/>
</dbReference>
<dbReference type="EMBL" id="CP098507">
    <property type="protein sequence ID" value="UUJ80632.1"/>
    <property type="molecule type" value="Genomic_DNA"/>
</dbReference>
<dbReference type="Proteomes" id="UP000393182">
    <property type="component" value="Unassembled WGS sequence"/>
</dbReference>
<reference evidence="20" key="5">
    <citation type="submission" date="2020-01" db="EMBL/GenBank/DDBJ databases">
        <authorList>
            <consortium name="NCBI Pathogen Detection Project"/>
        </authorList>
    </citation>
    <scope>NUCLEOTIDE SEQUENCE</scope>
    <source>
        <strain evidence="20">CFIAFB20140010</strain>
    </source>
</reference>
<evidence type="ECO:0000313" key="10">
    <source>
        <dbReference type="EMBL" id="EAH1615299.1"/>
    </source>
</evidence>
<proteinExistence type="predicted"/>
<dbReference type="EMBL" id="AABEMN010000018">
    <property type="protein sequence ID" value="EAG9520463.1"/>
    <property type="molecule type" value="Genomic_DNA"/>
</dbReference>
<evidence type="ECO:0000313" key="12">
    <source>
        <dbReference type="EMBL" id="EAH3127223.1"/>
    </source>
</evidence>
<feature type="domain" description="Siphovirus-type tail component RIFT-related" evidence="1">
    <location>
        <begin position="27"/>
        <end position="131"/>
    </location>
</feature>
<evidence type="ECO:0000313" key="14">
    <source>
        <dbReference type="EMBL" id="EAK9317021.1"/>
    </source>
</evidence>
<evidence type="ECO:0000313" key="26">
    <source>
        <dbReference type="Proteomes" id="UP000398321"/>
    </source>
</evidence>
<dbReference type="AlphaFoldDB" id="A0A403JK24"/>
<organism evidence="19 30">
    <name type="scientific">Listeria monocytogenes</name>
    <dbReference type="NCBI Taxonomy" id="1639"/>
    <lineage>
        <taxon>Bacteria</taxon>
        <taxon>Bacillati</taxon>
        <taxon>Bacillota</taxon>
        <taxon>Bacilli</taxon>
        <taxon>Bacillales</taxon>
        <taxon>Listeriaceae</taxon>
        <taxon>Listeria</taxon>
    </lineage>
</organism>
<evidence type="ECO:0000313" key="23">
    <source>
        <dbReference type="Proteomes" id="UP000352246"/>
    </source>
</evidence>
<dbReference type="Proteomes" id="UP000525068">
    <property type="component" value="Unassembled WGS sequence"/>
</dbReference>
<dbReference type="Proteomes" id="UP000389283">
    <property type="component" value="Unassembled WGS sequence"/>
</dbReference>
<reference evidence="21" key="6">
    <citation type="submission" date="2022-06" db="EMBL/GenBank/DDBJ databases">
        <title>Complete genomes of Listeria monocytogenes strains L58-55 and 6179.</title>
        <authorList>
            <person name="Schmitz-Esser S."/>
            <person name="Tibbs-Cortes B.W."/>
        </authorList>
    </citation>
    <scope>NUCLEOTIDE SEQUENCE</scope>
    <source>
        <strain evidence="21">L58-55</strain>
    </source>
</reference>
<dbReference type="InterPro" id="IPR008841">
    <property type="entry name" value="Siphovirus-type_tail_N"/>
</dbReference>
<dbReference type="Proteomes" id="UP000423131">
    <property type="component" value="Unassembled WGS sequence"/>
</dbReference>
<dbReference type="EMBL" id="AABEQV010000005">
    <property type="protein sequence ID" value="EAG9857132.1"/>
    <property type="molecule type" value="Genomic_DNA"/>
</dbReference>
<dbReference type="Proteomes" id="UP000410967">
    <property type="component" value="Unassembled WGS sequence"/>
</dbReference>
<dbReference type="Proteomes" id="UP000371553">
    <property type="component" value="Unassembled WGS sequence"/>
</dbReference>